<gene>
    <name evidence="7 8" type="primary">pdxA</name>
    <name evidence="8" type="ORF">ACFPB0_04895</name>
</gene>
<feature type="binding site" evidence="7">
    <location>
        <position position="126"/>
    </location>
    <ligand>
        <name>substrate</name>
    </ligand>
</feature>
<feature type="binding site" evidence="7">
    <location>
        <position position="269"/>
    </location>
    <ligand>
        <name>substrate</name>
    </ligand>
</feature>
<comment type="subunit">
    <text evidence="7">Homodimer.</text>
</comment>
<comment type="pathway">
    <text evidence="7">Cofactor biosynthesis; pyridoxine 5'-phosphate biosynthesis; pyridoxine 5'-phosphate from D-erythrose 4-phosphate: step 4/5.</text>
</comment>
<dbReference type="Pfam" id="PF04166">
    <property type="entry name" value="PdxA"/>
    <property type="match status" value="1"/>
</dbReference>
<dbReference type="Proteomes" id="UP001596024">
    <property type="component" value="Unassembled WGS sequence"/>
</dbReference>
<evidence type="ECO:0000256" key="7">
    <source>
        <dbReference type="HAMAP-Rule" id="MF_00536"/>
    </source>
</evidence>
<dbReference type="GO" id="GO:0050570">
    <property type="term" value="F:4-hydroxythreonine-4-phosphate dehydrogenase activity"/>
    <property type="evidence" value="ECO:0007669"/>
    <property type="project" value="UniProtKB-EC"/>
</dbReference>
<comment type="miscellaneous">
    <text evidence="7">The active site is located at the dimer interface.</text>
</comment>
<feature type="binding site" evidence="7">
    <location>
        <position position="161"/>
    </location>
    <ligand>
        <name>a divalent metal cation</name>
        <dbReference type="ChEBI" id="CHEBI:60240"/>
        <note>ligand shared between dimeric partners</note>
    </ligand>
</feature>
<dbReference type="PANTHER" id="PTHR30004:SF6">
    <property type="entry name" value="D-THREONATE 4-PHOSPHATE DEHYDROGENASE"/>
    <property type="match status" value="1"/>
</dbReference>
<keyword evidence="2 7" id="KW-0479">Metal-binding</keyword>
<evidence type="ECO:0000256" key="1">
    <source>
        <dbReference type="ARBA" id="ARBA00022490"/>
    </source>
</evidence>
<dbReference type="InterPro" id="IPR037510">
    <property type="entry name" value="PdxA"/>
</dbReference>
<evidence type="ECO:0000256" key="4">
    <source>
        <dbReference type="ARBA" id="ARBA00023002"/>
    </source>
</evidence>
<organism evidence="8 9">
    <name type="scientific">Glycocaulis abyssi</name>
    <dbReference type="NCBI Taxonomy" id="1433403"/>
    <lineage>
        <taxon>Bacteria</taxon>
        <taxon>Pseudomonadati</taxon>
        <taxon>Pseudomonadota</taxon>
        <taxon>Alphaproteobacteria</taxon>
        <taxon>Maricaulales</taxon>
        <taxon>Maricaulaceae</taxon>
        <taxon>Glycocaulis</taxon>
    </lineage>
</organism>
<evidence type="ECO:0000256" key="5">
    <source>
        <dbReference type="ARBA" id="ARBA00023027"/>
    </source>
</evidence>
<evidence type="ECO:0000256" key="3">
    <source>
        <dbReference type="ARBA" id="ARBA00022857"/>
    </source>
</evidence>
<evidence type="ECO:0000313" key="8">
    <source>
        <dbReference type="EMBL" id="MFC4724622.1"/>
    </source>
</evidence>
<keyword evidence="7" id="KW-0862">Zinc</keyword>
<feature type="binding site" evidence="7">
    <location>
        <position position="206"/>
    </location>
    <ligand>
        <name>a divalent metal cation</name>
        <dbReference type="ChEBI" id="CHEBI:60240"/>
        <note>ligand shared between dimeric partners</note>
    </ligand>
</feature>
<keyword evidence="5 7" id="KW-0520">NAD</keyword>
<feature type="binding site" evidence="7">
    <location>
        <position position="261"/>
    </location>
    <ligand>
        <name>a divalent metal cation</name>
        <dbReference type="ChEBI" id="CHEBI:60240"/>
        <note>ligand shared between dimeric partners</note>
    </ligand>
</feature>
<dbReference type="PANTHER" id="PTHR30004">
    <property type="entry name" value="4-HYDROXYTHREONINE-4-PHOSPHATE DEHYDROGENASE"/>
    <property type="match status" value="1"/>
</dbReference>
<evidence type="ECO:0000313" key="9">
    <source>
        <dbReference type="Proteomes" id="UP001596024"/>
    </source>
</evidence>
<evidence type="ECO:0000256" key="6">
    <source>
        <dbReference type="ARBA" id="ARBA00023096"/>
    </source>
</evidence>
<comment type="cofactor">
    <cofactor evidence="7">
        <name>Zn(2+)</name>
        <dbReference type="ChEBI" id="CHEBI:29105"/>
    </cofactor>
    <cofactor evidence="7">
        <name>Mg(2+)</name>
        <dbReference type="ChEBI" id="CHEBI:18420"/>
    </cofactor>
    <cofactor evidence="7">
        <name>Co(2+)</name>
        <dbReference type="ChEBI" id="CHEBI:48828"/>
    </cofactor>
    <text evidence="7">Binds 1 divalent metal cation per subunit. Can use ions such as Zn(2+), Mg(2+) or Co(2+).</text>
</comment>
<comment type="function">
    <text evidence="7">Catalyzes the NAD(P)-dependent oxidation of 4-(phosphooxy)-L-threonine (HTP) into 2-amino-3-oxo-4-(phosphooxy)butyric acid which spontaneously decarboxylates to form 3-amino-2-oxopropyl phosphate (AHAP).</text>
</comment>
<dbReference type="Gene3D" id="3.40.718.10">
    <property type="entry name" value="Isopropylmalate Dehydrogenase"/>
    <property type="match status" value="1"/>
</dbReference>
<keyword evidence="9" id="KW-1185">Reference proteome</keyword>
<dbReference type="HAMAP" id="MF_00536">
    <property type="entry name" value="PdxA"/>
    <property type="match status" value="1"/>
</dbReference>
<dbReference type="EC" id="1.1.1.262" evidence="7"/>
<dbReference type="InterPro" id="IPR005255">
    <property type="entry name" value="PdxA_fam"/>
</dbReference>
<reference evidence="9" key="1">
    <citation type="journal article" date="2019" name="Int. J. Syst. Evol. Microbiol.">
        <title>The Global Catalogue of Microorganisms (GCM) 10K type strain sequencing project: providing services to taxonomists for standard genome sequencing and annotation.</title>
        <authorList>
            <consortium name="The Broad Institute Genomics Platform"/>
            <consortium name="The Broad Institute Genome Sequencing Center for Infectious Disease"/>
            <person name="Wu L."/>
            <person name="Ma J."/>
        </authorList>
    </citation>
    <scope>NUCLEOTIDE SEQUENCE [LARGE SCALE GENOMIC DNA]</scope>
    <source>
        <strain evidence="9">CCUG 62981</strain>
    </source>
</reference>
<keyword evidence="4 7" id="KW-0560">Oxidoreductase</keyword>
<feature type="binding site" evidence="7">
    <location>
        <position position="125"/>
    </location>
    <ligand>
        <name>substrate</name>
    </ligand>
</feature>
<keyword evidence="7" id="KW-0170">Cobalt</keyword>
<evidence type="ECO:0000256" key="2">
    <source>
        <dbReference type="ARBA" id="ARBA00022723"/>
    </source>
</evidence>
<comment type="catalytic activity">
    <reaction evidence="7">
        <text>4-(phosphooxy)-L-threonine + NAD(+) = 3-amino-2-oxopropyl phosphate + CO2 + NADH</text>
        <dbReference type="Rhea" id="RHEA:32275"/>
        <dbReference type="ChEBI" id="CHEBI:16526"/>
        <dbReference type="ChEBI" id="CHEBI:57279"/>
        <dbReference type="ChEBI" id="CHEBI:57540"/>
        <dbReference type="ChEBI" id="CHEBI:57945"/>
        <dbReference type="ChEBI" id="CHEBI:58452"/>
        <dbReference type="EC" id="1.1.1.262"/>
    </reaction>
</comment>
<feature type="binding site" evidence="7">
    <location>
        <position position="287"/>
    </location>
    <ligand>
        <name>substrate</name>
    </ligand>
</feature>
<dbReference type="RefSeq" id="WP_371393776.1">
    <property type="nucleotide sequence ID" value="NZ_CP163421.1"/>
</dbReference>
<protein>
    <recommendedName>
        <fullName evidence="7">4-hydroxythreonine-4-phosphate dehydrogenase</fullName>
        <ecNumber evidence="7">1.1.1.262</ecNumber>
    </recommendedName>
    <alternativeName>
        <fullName evidence="7">4-(phosphohydroxy)-L-threonine dehydrogenase</fullName>
    </alternativeName>
</protein>
<name>A0ABV9N8D7_9PROT</name>
<dbReference type="EMBL" id="JBHSGQ010000002">
    <property type="protein sequence ID" value="MFC4724622.1"/>
    <property type="molecule type" value="Genomic_DNA"/>
</dbReference>
<proteinExistence type="inferred from homology"/>
<comment type="similarity">
    <text evidence="7">Belongs to the PdxA family.</text>
</comment>
<keyword evidence="1 7" id="KW-0963">Cytoplasm</keyword>
<dbReference type="SUPFAM" id="SSF53659">
    <property type="entry name" value="Isocitrate/Isopropylmalate dehydrogenase-like"/>
    <property type="match status" value="1"/>
</dbReference>
<feature type="binding site" evidence="7">
    <location>
        <position position="278"/>
    </location>
    <ligand>
        <name>substrate</name>
    </ligand>
</feature>
<dbReference type="NCBIfam" id="TIGR00557">
    <property type="entry name" value="pdxA"/>
    <property type="match status" value="1"/>
</dbReference>
<keyword evidence="7" id="KW-0460">Magnesium</keyword>
<sequence length="328" mass="34055">MPGPQAPLVLTLGDPEGIGPEIALKAWAALKPDGPVFAVTGGLDILSRTARLLKLAPPAAIAACADAHHAFAASLPVLPDRPGSPALASIEDAVSRIRAGDAAGLVTNPVSKAALYAEGFAFPGHTEFLAHLTHDMALAGERGPVMMLAAPQLKTVLVTIHQALRDAIASLTPEKIVHTARVTHQALRRDFAIASPRLALAGLNPHAGEGGSMGCEEIDVLAPALAQLRSEGIDISGPLPPDTMFHAEARERYDAAVCLYHDQGLIPVKTLDFHGGVNVTLGLPIVRTSPDHGTAKDIAGRGIARPDSLIAAIRLADTIAANRRGVRA</sequence>
<keyword evidence="6 7" id="KW-0664">Pyridoxine biosynthesis</keyword>
<dbReference type="NCBIfam" id="NF003699">
    <property type="entry name" value="PRK05312.1"/>
    <property type="match status" value="1"/>
</dbReference>
<comment type="subcellular location">
    <subcellularLocation>
        <location evidence="7">Cytoplasm</location>
    </subcellularLocation>
</comment>
<keyword evidence="3 7" id="KW-0521">NADP</keyword>
<accession>A0ABV9N8D7</accession>
<comment type="caution">
    <text evidence="8">The sequence shown here is derived from an EMBL/GenBank/DDBJ whole genome shotgun (WGS) entry which is preliminary data.</text>
</comment>